<organism evidence="2 3">
    <name type="scientific">Caballeronia udeis</name>
    <dbReference type="NCBI Taxonomy" id="1232866"/>
    <lineage>
        <taxon>Bacteria</taxon>
        <taxon>Pseudomonadati</taxon>
        <taxon>Pseudomonadota</taxon>
        <taxon>Betaproteobacteria</taxon>
        <taxon>Burkholderiales</taxon>
        <taxon>Burkholderiaceae</taxon>
        <taxon>Caballeronia</taxon>
    </lineage>
</organism>
<reference evidence="2 3" key="1">
    <citation type="submission" date="2016-01" db="EMBL/GenBank/DDBJ databases">
        <authorList>
            <person name="Oliw E.H."/>
        </authorList>
    </citation>
    <scope>NUCLEOTIDE SEQUENCE [LARGE SCALE GENOMIC DNA]</scope>
    <source>
        <strain evidence="2">LMG 27134</strain>
    </source>
</reference>
<gene>
    <name evidence="2" type="ORF">AWB69_03873</name>
</gene>
<dbReference type="Proteomes" id="UP000054683">
    <property type="component" value="Unassembled WGS sequence"/>
</dbReference>
<evidence type="ECO:0000313" key="3">
    <source>
        <dbReference type="Proteomes" id="UP000054683"/>
    </source>
</evidence>
<feature type="region of interest" description="Disordered" evidence="1">
    <location>
        <begin position="294"/>
        <end position="314"/>
    </location>
</feature>
<name>A0A158H4E9_9BURK</name>
<accession>A0A158H4E9</accession>
<dbReference type="AlphaFoldDB" id="A0A158H4E9"/>
<sequence>MNIAQIDQPVVQIFDGFREIGPEDQGITSKFVSNRLAGSNYLDFWSPHVFYPAHQGFRQHDLVVLVGEDHLANVLRVPSIGCATERAWRRAGVPIPSMVSIERAGVYLRWKLTEPVWTRKNDRLAPRQFLYQVATGLMRALAPCRLVGGIGDVIPHPLRFGANTTQLSGDHSLESMADDMGVLPAPDPRFSNVFMWTHRRPIFCFSPGILCDDDGVILERKPSKLQAVSPKEYSPEQMSRGGQTRARKIQYANRQALLELFSDGKWRTVAEMQAQGIKGARKAITNQLTENGFRKRRRAGRGTVPEWLPQSLDG</sequence>
<protein>
    <submittedName>
        <fullName evidence="2">Uncharacterized protein</fullName>
    </submittedName>
</protein>
<proteinExistence type="predicted"/>
<evidence type="ECO:0000313" key="2">
    <source>
        <dbReference type="EMBL" id="SAL39242.1"/>
    </source>
</evidence>
<dbReference type="EMBL" id="FCOK02000025">
    <property type="protein sequence ID" value="SAL39242.1"/>
    <property type="molecule type" value="Genomic_DNA"/>
</dbReference>
<evidence type="ECO:0000256" key="1">
    <source>
        <dbReference type="SAM" id="MobiDB-lite"/>
    </source>
</evidence>